<dbReference type="RefSeq" id="WP_179978344.1">
    <property type="nucleotide sequence ID" value="NZ_JAJJPB010000001.1"/>
</dbReference>
<dbReference type="SUPFAM" id="SSF52540">
    <property type="entry name" value="P-loop containing nucleoside triphosphate hydrolases"/>
    <property type="match status" value="1"/>
</dbReference>
<dbReference type="SUPFAM" id="SSF55186">
    <property type="entry name" value="ThrRS/AlaRS common domain"/>
    <property type="match status" value="1"/>
</dbReference>
<keyword evidence="2" id="KW-0418">Kinase</keyword>
<dbReference type="PANTHER" id="PTHR10285">
    <property type="entry name" value="URIDINE KINASE"/>
    <property type="match status" value="1"/>
</dbReference>
<feature type="domain" description="AAA+ ATPase" evidence="1">
    <location>
        <begin position="282"/>
        <end position="442"/>
    </location>
</feature>
<dbReference type="InterPro" id="IPR003593">
    <property type="entry name" value="AAA+_ATPase"/>
</dbReference>
<dbReference type="GO" id="GO:0016301">
    <property type="term" value="F:kinase activity"/>
    <property type="evidence" value="ECO:0007669"/>
    <property type="project" value="UniProtKB-KW"/>
</dbReference>
<dbReference type="Proteomes" id="UP001165422">
    <property type="component" value="Unassembled WGS sequence"/>
</dbReference>
<dbReference type="Pfam" id="PF00485">
    <property type="entry name" value="PRK"/>
    <property type="match status" value="1"/>
</dbReference>
<proteinExistence type="predicted"/>
<dbReference type="CDD" id="cd02028">
    <property type="entry name" value="UMPK_like"/>
    <property type="match status" value="1"/>
</dbReference>
<comment type="caution">
    <text evidence="2">The sequence shown here is derived from an EMBL/GenBank/DDBJ whole genome shotgun (WGS) entry which is preliminary data.</text>
</comment>
<organism evidence="2 3">
    <name type="scientific">Clostridium aromativorans</name>
    <dbReference type="NCBI Taxonomy" id="2836848"/>
    <lineage>
        <taxon>Bacteria</taxon>
        <taxon>Bacillati</taxon>
        <taxon>Bacillota</taxon>
        <taxon>Clostridia</taxon>
        <taxon>Eubacteriales</taxon>
        <taxon>Clostridiaceae</taxon>
        <taxon>Clostridium</taxon>
    </lineage>
</organism>
<name>A0ABS8N3C5_9CLOT</name>
<evidence type="ECO:0000313" key="3">
    <source>
        <dbReference type="Proteomes" id="UP001165422"/>
    </source>
</evidence>
<evidence type="ECO:0000313" key="2">
    <source>
        <dbReference type="EMBL" id="MCC9293615.1"/>
    </source>
</evidence>
<dbReference type="InterPro" id="IPR027417">
    <property type="entry name" value="P-loop_NTPase"/>
</dbReference>
<reference evidence="2" key="1">
    <citation type="submission" date="2021-11" db="EMBL/GenBank/DDBJ databases">
        <authorList>
            <person name="Qingchun L."/>
            <person name="Dong Z."/>
            <person name="Zongwei Q."/>
            <person name="Jia Z."/>
            <person name="Duotao L."/>
        </authorList>
    </citation>
    <scope>NUCLEOTIDE SEQUENCE</scope>
    <source>
        <strain evidence="2">WLY-B-L2</strain>
    </source>
</reference>
<dbReference type="EMBL" id="JAJJPB010000001">
    <property type="protein sequence ID" value="MCC9293615.1"/>
    <property type="molecule type" value="Genomic_DNA"/>
</dbReference>
<accession>A0ABS8N3C5</accession>
<dbReference type="SMART" id="SM00382">
    <property type="entry name" value="AAA"/>
    <property type="match status" value="1"/>
</dbReference>
<evidence type="ECO:0000259" key="1">
    <source>
        <dbReference type="SMART" id="SM00382"/>
    </source>
</evidence>
<keyword evidence="3" id="KW-1185">Reference proteome</keyword>
<dbReference type="Gene3D" id="3.30.980.10">
    <property type="entry name" value="Threonyl-trna Synthetase, Chain A, domain 2"/>
    <property type="match status" value="1"/>
</dbReference>
<dbReference type="InterPro" id="IPR006083">
    <property type="entry name" value="PRK/URK"/>
</dbReference>
<gene>
    <name evidence="2" type="ORF">LN736_01835</name>
</gene>
<keyword evidence="2" id="KW-0808">Transferase</keyword>
<protein>
    <submittedName>
        <fullName evidence="2">Nucleoside kinase</fullName>
    </submittedName>
</protein>
<sequence>MLNLKLGCKSIKVKYNTILYKIFKDNYEPPDIPTVLAKVNGEYFEFTSPLKESGSFEIVDIRDALGNKTYVRTLQFVLIKSVYDLFPESKVTIEHSLSKGIFGEIHKDTPLLEKDIKKIKNRMKDIIKLDIPIRKISMDRKEAIEIFKSYNMEDKVRLLNHVNTEEVKLYELDGRYDYFYGSMAFSTGVLKTFDLMYYKPGFILRYPVESDPYHLPEFVEYRKLSKIFYETEQWGNILDVGDVGSLNNKVENGEIVDIIRVAEALHEKKIANIADMINDRKEVKIVLIAGPTSSGKTTFAKRLAVQLRVNGIKPVPISLDDYFVDREHTPRDENGNYDFESIYSLDLELFNYHLEALMRGEEIEIPVFNFKKGAREWAGRKIRIPDNGVIVIEGIHGLNEVLTQSIPRKYKFKIYISALTQLNVDDHNRIATTDVRIIRRMVRDYLFRGYNGEDTLKMWPSVKRGEEKNIFVFQENADVMFNSTLVYELCILKNYALEQLEKIKSSSPVYYEALRLKSFLHFFKDVDKKFVPSNSILREFIGGSEFED</sequence>
<dbReference type="InterPro" id="IPR018163">
    <property type="entry name" value="Thr/Ala-tRNA-synth_IIc_edit"/>
</dbReference>
<dbReference type="Gene3D" id="3.40.50.300">
    <property type="entry name" value="P-loop containing nucleotide triphosphate hydrolases"/>
    <property type="match status" value="1"/>
</dbReference>